<gene>
    <name evidence="3" type="ORF">ILEXP_LOCUS15582</name>
</gene>
<dbReference type="Proteomes" id="UP001642360">
    <property type="component" value="Unassembled WGS sequence"/>
</dbReference>
<dbReference type="EMBL" id="CAUOFW020001717">
    <property type="protein sequence ID" value="CAK9147669.1"/>
    <property type="molecule type" value="Genomic_DNA"/>
</dbReference>
<proteinExistence type="predicted"/>
<dbReference type="PANTHER" id="PTHR46835">
    <property type="entry name" value="BASIC-LEUCINE ZIPPER (BZIP) TRANSCRIPTION FACTOR FAMILY PROTEIN-RELATED"/>
    <property type="match status" value="1"/>
</dbReference>
<feature type="region of interest" description="Disordered" evidence="2">
    <location>
        <begin position="1"/>
        <end position="34"/>
    </location>
</feature>
<keyword evidence="4" id="KW-1185">Reference proteome</keyword>
<dbReference type="InterPro" id="IPR044797">
    <property type="entry name" value="At4g06598-like"/>
</dbReference>
<sequence length="376" mass="41774">MSRQAHLPPRCPFQKKTVPRPTHDPISPTPYELYPRHQKSISQSSILEDQPAWLNDLLSDSDSNSKGILHRRSASDPVTLLDGIVPSACLYMHNDDQSLETSEDGGGFESACIYGPNSPRSKGELNNPEHAIVSALSEYVSQNPLPYLDGDLCISGNVQLESVRDGCGSPGKVNAETKPVKQITFAKCGIKKLLFHAVMQSCVTEETHDMSIILLAHVSKDCARHSGQRSRVRKLQYIAELERTVHVFQTLESDLAVGVASLLQQRVVLSMENNKLKQQLARLQQEKLMVDDLGYWLLFCLVAGRIMVEVLSRLVGRLVIGGQYQSLRKEVERLKICLKHSPKGKASTYFRSSSAIQAANSEATWQMLDLGKLDIN</sequence>
<dbReference type="GO" id="GO:0005634">
    <property type="term" value="C:nucleus"/>
    <property type="evidence" value="ECO:0007669"/>
    <property type="project" value="UniProtKB-ARBA"/>
</dbReference>
<dbReference type="PANTHER" id="PTHR46835:SF4">
    <property type="entry name" value="B-ZIP PROTEIN"/>
    <property type="match status" value="1"/>
</dbReference>
<keyword evidence="1" id="KW-0175">Coiled coil</keyword>
<dbReference type="AlphaFoldDB" id="A0ABC8RXG2"/>
<name>A0ABC8RXG2_9AQUA</name>
<protein>
    <submittedName>
        <fullName evidence="3">Uncharacterized protein</fullName>
    </submittedName>
</protein>
<reference evidence="3 4" key="1">
    <citation type="submission" date="2024-02" db="EMBL/GenBank/DDBJ databases">
        <authorList>
            <person name="Vignale AGUSTIN F."/>
            <person name="Sosa J E."/>
            <person name="Modenutti C."/>
        </authorList>
    </citation>
    <scope>NUCLEOTIDE SEQUENCE [LARGE SCALE GENOMIC DNA]</scope>
</reference>
<evidence type="ECO:0000313" key="4">
    <source>
        <dbReference type="Proteomes" id="UP001642360"/>
    </source>
</evidence>
<organism evidence="3 4">
    <name type="scientific">Ilex paraguariensis</name>
    <name type="common">yerba mate</name>
    <dbReference type="NCBI Taxonomy" id="185542"/>
    <lineage>
        <taxon>Eukaryota</taxon>
        <taxon>Viridiplantae</taxon>
        <taxon>Streptophyta</taxon>
        <taxon>Embryophyta</taxon>
        <taxon>Tracheophyta</taxon>
        <taxon>Spermatophyta</taxon>
        <taxon>Magnoliopsida</taxon>
        <taxon>eudicotyledons</taxon>
        <taxon>Gunneridae</taxon>
        <taxon>Pentapetalae</taxon>
        <taxon>asterids</taxon>
        <taxon>campanulids</taxon>
        <taxon>Aquifoliales</taxon>
        <taxon>Aquifoliaceae</taxon>
        <taxon>Ilex</taxon>
    </lineage>
</organism>
<comment type="caution">
    <text evidence="3">The sequence shown here is derived from an EMBL/GenBank/DDBJ whole genome shotgun (WGS) entry which is preliminary data.</text>
</comment>
<evidence type="ECO:0000256" key="1">
    <source>
        <dbReference type="SAM" id="Coils"/>
    </source>
</evidence>
<accession>A0ABC8RXG2</accession>
<evidence type="ECO:0000313" key="3">
    <source>
        <dbReference type="EMBL" id="CAK9147669.1"/>
    </source>
</evidence>
<evidence type="ECO:0000256" key="2">
    <source>
        <dbReference type="SAM" id="MobiDB-lite"/>
    </source>
</evidence>
<dbReference type="InterPro" id="IPR044759">
    <property type="entry name" value="bZIP_RF2"/>
</dbReference>
<feature type="coiled-coil region" evidence="1">
    <location>
        <begin position="259"/>
        <end position="293"/>
    </location>
</feature>
<dbReference type="CDD" id="cd14703">
    <property type="entry name" value="bZIP_plant_RF2"/>
    <property type="match status" value="1"/>
</dbReference>